<dbReference type="KEGG" id="nfl:COO91_10928"/>
<proteinExistence type="inferred from homology"/>
<dbReference type="InterPro" id="IPR001509">
    <property type="entry name" value="Epimerase_deHydtase"/>
</dbReference>
<dbReference type="PANTHER" id="PTHR43000">
    <property type="entry name" value="DTDP-D-GLUCOSE 4,6-DEHYDRATASE-RELATED"/>
    <property type="match status" value="1"/>
</dbReference>
<gene>
    <name evidence="3" type="ORF">COO91_10928</name>
</gene>
<evidence type="ECO:0000313" key="4">
    <source>
        <dbReference type="Proteomes" id="UP000232003"/>
    </source>
</evidence>
<evidence type="ECO:0000313" key="3">
    <source>
        <dbReference type="EMBL" id="AUB44690.1"/>
    </source>
</evidence>
<dbReference type="RefSeq" id="WP_100904295.1">
    <property type="nucleotide sequence ID" value="NZ_CAWNNC010000009.1"/>
</dbReference>
<dbReference type="SUPFAM" id="SSF51735">
    <property type="entry name" value="NAD(P)-binding Rossmann-fold domains"/>
    <property type="match status" value="1"/>
</dbReference>
<organism evidence="3 4">
    <name type="scientific">Nostoc flagelliforme CCNUN1</name>
    <dbReference type="NCBI Taxonomy" id="2038116"/>
    <lineage>
        <taxon>Bacteria</taxon>
        <taxon>Bacillati</taxon>
        <taxon>Cyanobacteriota</taxon>
        <taxon>Cyanophyceae</taxon>
        <taxon>Nostocales</taxon>
        <taxon>Nostocaceae</taxon>
        <taxon>Nostoc</taxon>
    </lineage>
</organism>
<dbReference type="Proteomes" id="UP000232003">
    <property type="component" value="Plasmid pNFSY08"/>
</dbReference>
<dbReference type="OrthoDB" id="9811743at2"/>
<dbReference type="Gene3D" id="3.90.25.10">
    <property type="entry name" value="UDP-galactose 4-epimerase, domain 1"/>
    <property type="match status" value="1"/>
</dbReference>
<evidence type="ECO:0000259" key="2">
    <source>
        <dbReference type="Pfam" id="PF01370"/>
    </source>
</evidence>
<dbReference type="InterPro" id="IPR036291">
    <property type="entry name" value="NAD(P)-bd_dom_sf"/>
</dbReference>
<keyword evidence="4" id="KW-1185">Reference proteome</keyword>
<dbReference type="Pfam" id="PF01370">
    <property type="entry name" value="Epimerase"/>
    <property type="match status" value="1"/>
</dbReference>
<feature type="domain" description="NAD-dependent epimerase/dehydratase" evidence="2">
    <location>
        <begin position="19"/>
        <end position="257"/>
    </location>
</feature>
<evidence type="ECO:0000256" key="1">
    <source>
        <dbReference type="ARBA" id="ARBA00007637"/>
    </source>
</evidence>
<dbReference type="AlphaFoldDB" id="A0A2K8TAJ3"/>
<comment type="similarity">
    <text evidence="1">Belongs to the NAD(P)-dependent epimerase/dehydratase family.</text>
</comment>
<reference evidence="3 4" key="1">
    <citation type="submission" date="2017-11" db="EMBL/GenBank/DDBJ databases">
        <title>Complete genome of a free-living desiccation-tolerant cyanobacterium and its photosynthetic adaptation to extreme terrestrial habitat.</title>
        <authorList>
            <person name="Shang J."/>
        </authorList>
    </citation>
    <scope>NUCLEOTIDE SEQUENCE [LARGE SCALE GENOMIC DNA]</scope>
    <source>
        <strain evidence="3 4">CCNUN1</strain>
        <plasmid evidence="4">pnfsy08</plasmid>
    </source>
</reference>
<keyword evidence="3" id="KW-0614">Plasmid</keyword>
<protein>
    <submittedName>
        <fullName evidence="3">GalE, UDP-glucose 4-epimerase</fullName>
    </submittedName>
</protein>
<dbReference type="EMBL" id="CP024793">
    <property type="protein sequence ID" value="AUB44690.1"/>
    <property type="molecule type" value="Genomic_DNA"/>
</dbReference>
<name>A0A2K8TAJ3_9NOSO</name>
<accession>A0A2K8TAJ3</accession>
<geneLocation type="plasmid" evidence="4">
    <name>pnfsy08</name>
</geneLocation>
<sequence length="326" mass="35617">MSNIEGFSIDRLDLSGAKALVTGGAGFIGSHLVDYLIKIGCQVRIFDNLSTGSIDNINNQAEFLLGDIRNQEEIKRAVAGVDFVFHQAAQINPAKAVQDPMFDFEINAQGTLYLLMAARQAGVKKILLASTNLYGNATYPNPQVGEYVPILGMANSLLSPYAASKASAEAYFKVFNDEFNLPTVRLRYANVYGPRQKSKGGSGVLAIFTERALQNQPLSIFGSGNQSRDFVYVADVVRANIQAALSNQANGQIFNIGSGKDTTVIKLAQKIISLTNSQSLIEYLPVRVADFEHVNIDIKQAKDLIEWQPLTSLDSGLTNYIEWLAR</sequence>
<dbReference type="Gene3D" id="3.40.50.720">
    <property type="entry name" value="NAD(P)-binding Rossmann-like Domain"/>
    <property type="match status" value="1"/>
</dbReference>